<dbReference type="GO" id="GO:0044718">
    <property type="term" value="P:siderophore transmembrane transport"/>
    <property type="evidence" value="ECO:0007669"/>
    <property type="project" value="TreeGrafter"/>
</dbReference>
<dbReference type="PANTHER" id="PTHR30069:SF46">
    <property type="entry name" value="OAR PROTEIN"/>
    <property type="match status" value="1"/>
</dbReference>
<evidence type="ECO:0000256" key="1">
    <source>
        <dbReference type="ARBA" id="ARBA00004571"/>
    </source>
</evidence>
<dbReference type="SUPFAM" id="SSF56935">
    <property type="entry name" value="Porins"/>
    <property type="match status" value="1"/>
</dbReference>
<dbReference type="Gene3D" id="2.60.40.1120">
    <property type="entry name" value="Carboxypeptidase-like, regulatory domain"/>
    <property type="match status" value="1"/>
</dbReference>
<evidence type="ECO:0000256" key="3">
    <source>
        <dbReference type="ARBA" id="ARBA00022452"/>
    </source>
</evidence>
<dbReference type="InterPro" id="IPR039426">
    <property type="entry name" value="TonB-dep_rcpt-like"/>
</dbReference>
<reference evidence="8 9" key="1">
    <citation type="submission" date="2018-08" db="EMBL/GenBank/DDBJ databases">
        <title>Acidipila sp. 4G-K13, an acidobacterium isolated from forest soil.</title>
        <authorList>
            <person name="Gao Z.-H."/>
            <person name="Qiu L.-H."/>
        </authorList>
    </citation>
    <scope>NUCLEOTIDE SEQUENCE [LARGE SCALE GENOMIC DNA]</scope>
    <source>
        <strain evidence="8 9">4G-K13</strain>
    </source>
</reference>
<proteinExistence type="predicted"/>
<dbReference type="InterPro" id="IPR013784">
    <property type="entry name" value="Carb-bd-like_fold"/>
</dbReference>
<gene>
    <name evidence="8" type="ORF">D0Y96_19365</name>
</gene>
<evidence type="ECO:0000259" key="7">
    <source>
        <dbReference type="Pfam" id="PF25183"/>
    </source>
</evidence>
<dbReference type="SUPFAM" id="SSF49452">
    <property type="entry name" value="Starch-binding domain-like"/>
    <property type="match status" value="1"/>
</dbReference>
<name>A0A372IJ46_9BACT</name>
<keyword evidence="6" id="KW-0998">Cell outer membrane</keyword>
<dbReference type="InterPro" id="IPR057601">
    <property type="entry name" value="Oar-like_b-barrel"/>
</dbReference>
<keyword evidence="5" id="KW-0472">Membrane</keyword>
<dbReference type="InterPro" id="IPR036942">
    <property type="entry name" value="Beta-barrel_TonB_sf"/>
</dbReference>
<keyword evidence="2" id="KW-0813">Transport</keyword>
<dbReference type="Pfam" id="PF13620">
    <property type="entry name" value="CarboxypepD_reg"/>
    <property type="match status" value="1"/>
</dbReference>
<dbReference type="AlphaFoldDB" id="A0A372IJ46"/>
<comment type="subcellular location">
    <subcellularLocation>
        <location evidence="1">Cell outer membrane</location>
        <topology evidence="1">Multi-pass membrane protein</topology>
    </subcellularLocation>
</comment>
<keyword evidence="3" id="KW-1134">Transmembrane beta strand</keyword>
<dbReference type="GO" id="GO:0015344">
    <property type="term" value="F:siderophore uptake transmembrane transporter activity"/>
    <property type="evidence" value="ECO:0007669"/>
    <property type="project" value="TreeGrafter"/>
</dbReference>
<evidence type="ECO:0000256" key="2">
    <source>
        <dbReference type="ARBA" id="ARBA00022448"/>
    </source>
</evidence>
<evidence type="ECO:0000256" key="6">
    <source>
        <dbReference type="ARBA" id="ARBA00023237"/>
    </source>
</evidence>
<organism evidence="8 9">
    <name type="scientific">Paracidobacterium acidisoli</name>
    <dbReference type="NCBI Taxonomy" id="2303751"/>
    <lineage>
        <taxon>Bacteria</taxon>
        <taxon>Pseudomonadati</taxon>
        <taxon>Acidobacteriota</taxon>
        <taxon>Terriglobia</taxon>
        <taxon>Terriglobales</taxon>
        <taxon>Acidobacteriaceae</taxon>
        <taxon>Paracidobacterium</taxon>
    </lineage>
</organism>
<dbReference type="Gene3D" id="2.40.170.20">
    <property type="entry name" value="TonB-dependent receptor, beta-barrel domain"/>
    <property type="match status" value="1"/>
</dbReference>
<dbReference type="Proteomes" id="UP000264702">
    <property type="component" value="Unassembled WGS sequence"/>
</dbReference>
<dbReference type="EMBL" id="QVQT01000008">
    <property type="protein sequence ID" value="RFU14966.1"/>
    <property type="molecule type" value="Genomic_DNA"/>
</dbReference>
<protein>
    <recommendedName>
        <fullName evidence="7">TonB-dependent transporter Oar-like beta-barrel domain-containing protein</fullName>
    </recommendedName>
</protein>
<feature type="domain" description="TonB-dependent transporter Oar-like beta-barrel" evidence="7">
    <location>
        <begin position="322"/>
        <end position="549"/>
    </location>
</feature>
<sequence>MPNLCPEKMPNARAARCVPRRSRRGSMTRAMMRGCSFLLWAGLLFTFWLCAPKILAQTTPGNAPGTVSGTVLDPEGALVRAAKIALISADHLSQATQSDDFGVFRFPDVAPGRYTITAQATGFSLFALSDVDVQPGQNVRLNLRIRIEVQQQQVQISGQTLDTSPDQNASAMILRRPELDTLPDNPQDLQLQLQVMAGSDPESPTQFYVDGFTSGKLPPKSAIREIRINENPYSAEYDKVGFSRVEIFTKPGTEKLHGDLFLLGNDSALNSRNPYVSTQPSYSSVYALGDVNGPLSKFASYFLSVESQRYESQSFIHAVTTPGGAAYDAAVPSPQTGLDLTPRFDFQAGKDQTVTVRYEINRATQDDLLSSSFSLPSQAISTRNVQQTLQISDTQMYGAHVVNETRFQYVRTRNHQIAASSLPTIVVQGAFTGGGNNLGTVIDKQDQYELQNYASVAAGAHFLRFGGRWRATRDSNDSNADFNGQYIFSSLDDYAAGKPSLFSLTTGQSKIAILAQDLGLYAEDEWKLHPNMTLAYGLRFETQNHIHDHADFAPRLSYSWAIGATDKKAASTILRAGAGIFYNRFTPDLVLTAERQNGIVQQEYLVENPSYPNFPPPNGSSSPTIYRIAPLLHAPYTAEESIEIDETLRKILTLSATWQYSRGIDLLLTRNINAPLPGTFPASPVRPLGTNENIYEYESEGASKRNRLLVRFHLTTGPVLLYGSWTLGWNKANTAGPASFPSNQYDLHADWGRASNDIRAQGYLGGVINLPWSLQATPFLVMQSATPFNITIGQDLNGDAQFNDRPAFATDLNRPSVYRTRYGNFDADPLPGQTIVPINYANGPSQTMLNFTLLRSIGFGPAVQDSAPAAPAAAGGKKKKTPVERKYNLALGFEAQNILNNVNPAPPVGVLESPLFGQYTALSSSLFSSTEANRIFYLNLRLSF</sequence>
<dbReference type="GO" id="GO:0030246">
    <property type="term" value="F:carbohydrate binding"/>
    <property type="evidence" value="ECO:0007669"/>
    <property type="project" value="InterPro"/>
</dbReference>
<keyword evidence="4" id="KW-0812">Transmembrane</keyword>
<dbReference type="Pfam" id="PF25183">
    <property type="entry name" value="OMP_b-brl_4"/>
    <property type="match status" value="1"/>
</dbReference>
<evidence type="ECO:0000256" key="4">
    <source>
        <dbReference type="ARBA" id="ARBA00022692"/>
    </source>
</evidence>
<evidence type="ECO:0000256" key="5">
    <source>
        <dbReference type="ARBA" id="ARBA00023136"/>
    </source>
</evidence>
<comment type="caution">
    <text evidence="8">The sequence shown here is derived from an EMBL/GenBank/DDBJ whole genome shotgun (WGS) entry which is preliminary data.</text>
</comment>
<evidence type="ECO:0000313" key="8">
    <source>
        <dbReference type="EMBL" id="RFU14966.1"/>
    </source>
</evidence>
<dbReference type="GO" id="GO:0009279">
    <property type="term" value="C:cell outer membrane"/>
    <property type="evidence" value="ECO:0007669"/>
    <property type="project" value="UniProtKB-SubCell"/>
</dbReference>
<keyword evidence="9" id="KW-1185">Reference proteome</keyword>
<evidence type="ECO:0000313" key="9">
    <source>
        <dbReference type="Proteomes" id="UP000264702"/>
    </source>
</evidence>
<dbReference type="PANTHER" id="PTHR30069">
    <property type="entry name" value="TONB-DEPENDENT OUTER MEMBRANE RECEPTOR"/>
    <property type="match status" value="1"/>
</dbReference>
<accession>A0A372IJ46</accession>